<accession>A0A370PSF4</accession>
<evidence type="ECO:0008006" key="5">
    <source>
        <dbReference type="Google" id="ProtNLM"/>
    </source>
</evidence>
<feature type="region of interest" description="Disordered" evidence="1">
    <location>
        <begin position="47"/>
        <end position="72"/>
    </location>
</feature>
<keyword evidence="4" id="KW-1185">Reference proteome</keyword>
<evidence type="ECO:0000256" key="2">
    <source>
        <dbReference type="SAM" id="SignalP"/>
    </source>
</evidence>
<sequence>MLLLGLAKTCLVLLKSQSVVMHAAALTAAHYAKERPWVTKIVGGEASDRIKSSTRERNPHLDGSTDESMQQSIDVQDHRFSLPVTVYFAPRATSHLQMIWRDAAHPH</sequence>
<proteinExistence type="predicted"/>
<evidence type="ECO:0000313" key="3">
    <source>
        <dbReference type="EMBL" id="RDK45139.1"/>
    </source>
</evidence>
<name>A0A370PSF4_ASPPH</name>
<evidence type="ECO:0000256" key="1">
    <source>
        <dbReference type="SAM" id="MobiDB-lite"/>
    </source>
</evidence>
<evidence type="ECO:0000313" key="4">
    <source>
        <dbReference type="Proteomes" id="UP000254937"/>
    </source>
</evidence>
<keyword evidence="2" id="KW-0732">Signal</keyword>
<organism evidence="3 4">
    <name type="scientific">Aspergillus phoenicis ATCC 13157</name>
    <dbReference type="NCBI Taxonomy" id="1353007"/>
    <lineage>
        <taxon>Eukaryota</taxon>
        <taxon>Fungi</taxon>
        <taxon>Dikarya</taxon>
        <taxon>Ascomycota</taxon>
        <taxon>Pezizomycotina</taxon>
        <taxon>Eurotiomycetes</taxon>
        <taxon>Eurotiomycetidae</taxon>
        <taxon>Eurotiales</taxon>
        <taxon>Aspergillaceae</taxon>
        <taxon>Aspergillus</taxon>
    </lineage>
</organism>
<gene>
    <name evidence="3" type="ORF">M752DRAFT_263957</name>
</gene>
<dbReference type="AlphaFoldDB" id="A0A370PSF4"/>
<feature type="chain" id="PRO_5016886188" description="Secreted protein" evidence="2">
    <location>
        <begin position="19"/>
        <end position="107"/>
    </location>
</feature>
<reference evidence="3 4" key="1">
    <citation type="submission" date="2018-07" db="EMBL/GenBank/DDBJ databases">
        <title>Section-level genome sequencing of Aspergillus section Nigri to investigate inter- and intra-species variation.</title>
        <authorList>
            <consortium name="DOE Joint Genome Institute"/>
            <person name="Vesth T.C."/>
            <person name="Nybo J.L."/>
            <person name="Theobald S."/>
            <person name="Frisvad J.C."/>
            <person name="Larsen T.O."/>
            <person name="Nielsen K.F."/>
            <person name="Hoof J.B."/>
            <person name="Brandl J."/>
            <person name="Salamov A."/>
            <person name="Riley R."/>
            <person name="Gladden J.M."/>
            <person name="Phatale P."/>
            <person name="Nielsen M.T."/>
            <person name="Lyhne E.K."/>
            <person name="Kogle M.E."/>
            <person name="Strasser K."/>
            <person name="McDonnell E."/>
            <person name="Barry K."/>
            <person name="Clum A."/>
            <person name="Chen C."/>
            <person name="Nolan M."/>
            <person name="Sandor L."/>
            <person name="Kuo A."/>
            <person name="Lipzen A."/>
            <person name="Hainaut M."/>
            <person name="Drula E."/>
            <person name="Tsang A."/>
            <person name="Magnuson J.K."/>
            <person name="Henrissat B."/>
            <person name="Wiebenga A."/>
            <person name="Simmons B.A."/>
            <person name="Makela M.R."/>
            <person name="De vries R.P."/>
            <person name="Grigoriev I.V."/>
            <person name="Mortensen U.H."/>
            <person name="Baker S.E."/>
            <person name="Andersen M.R."/>
        </authorList>
    </citation>
    <scope>NUCLEOTIDE SEQUENCE [LARGE SCALE GENOMIC DNA]</scope>
    <source>
        <strain evidence="3 4">ATCC 13157</strain>
    </source>
</reference>
<feature type="signal peptide" evidence="2">
    <location>
        <begin position="1"/>
        <end position="18"/>
    </location>
</feature>
<protein>
    <recommendedName>
        <fullName evidence="5">Secreted protein</fullName>
    </recommendedName>
</protein>
<feature type="compositionally biased region" description="Basic and acidic residues" evidence="1">
    <location>
        <begin position="47"/>
        <end position="60"/>
    </location>
</feature>
<dbReference type="Proteomes" id="UP000254937">
    <property type="component" value="Unassembled WGS sequence"/>
</dbReference>
<dbReference type="EMBL" id="KZ851848">
    <property type="protein sequence ID" value="RDK45139.1"/>
    <property type="molecule type" value="Genomic_DNA"/>
</dbReference>